<sequence length="216" mass="25579">MMSKFFTHFNFTIKRLIKYNIYKCKELCKSKMASSAVQKADRIIWIDLEMTGLNVMQDKILEVASIITDDQLNIVSDEFQMVIHQSEDVFETMIPWCQEQHNKTGLIEASRNSIFNEEMAEEELIRFFRKYVPHNTCPLAGSCLYMDRAFLQQHMPRVFEYLGDEVIDVSSINELAKRWNKKIERKKQRKTGDHRALGDIKDSIEELSYYRKNIFL</sequence>
<reference evidence="6" key="1">
    <citation type="submission" date="2021-01" db="UniProtKB">
        <authorList>
            <consortium name="EnsemblMetazoa"/>
        </authorList>
    </citation>
    <scope>IDENTIFICATION</scope>
</reference>
<evidence type="ECO:0000256" key="2">
    <source>
        <dbReference type="ARBA" id="ARBA00022722"/>
    </source>
</evidence>
<dbReference type="InParanoid" id="A0A7M7G8V8"/>
<feature type="domain" description="Exonuclease" evidence="5">
    <location>
        <begin position="42"/>
        <end position="216"/>
    </location>
</feature>
<dbReference type="GO" id="GO:0000175">
    <property type="term" value="F:3'-5'-RNA exonuclease activity"/>
    <property type="evidence" value="ECO:0007669"/>
    <property type="project" value="InterPro"/>
</dbReference>
<dbReference type="RefSeq" id="XP_001603963.2">
    <property type="nucleotide sequence ID" value="XM_001603913.3"/>
</dbReference>
<evidence type="ECO:0000256" key="4">
    <source>
        <dbReference type="ARBA" id="ARBA00022839"/>
    </source>
</evidence>
<name>A0A7M7G8V8_NASVI</name>
<dbReference type="PANTHER" id="PTHR11046">
    <property type="entry name" value="OLIGORIBONUCLEASE, MITOCHONDRIAL"/>
    <property type="match status" value="1"/>
</dbReference>
<dbReference type="SMR" id="A0A7M7G8V8"/>
<dbReference type="AlphaFoldDB" id="A0A7M7G8V8"/>
<keyword evidence="2" id="KW-0540">Nuclease</keyword>
<protein>
    <recommendedName>
        <fullName evidence="5">Exonuclease domain-containing protein</fullName>
    </recommendedName>
</protein>
<evidence type="ECO:0000256" key="1">
    <source>
        <dbReference type="ARBA" id="ARBA00009921"/>
    </source>
</evidence>
<dbReference type="KEGG" id="nvi:100120309"/>
<keyword evidence="3" id="KW-0378">Hydrolase</keyword>
<dbReference type="Pfam" id="PF00929">
    <property type="entry name" value="RNase_T"/>
    <property type="match status" value="1"/>
</dbReference>
<dbReference type="NCBIfam" id="NF003765">
    <property type="entry name" value="PRK05359.1"/>
    <property type="match status" value="1"/>
</dbReference>
<evidence type="ECO:0000313" key="7">
    <source>
        <dbReference type="Proteomes" id="UP000002358"/>
    </source>
</evidence>
<dbReference type="CDD" id="cd06135">
    <property type="entry name" value="Orn"/>
    <property type="match status" value="1"/>
</dbReference>
<dbReference type="InterPro" id="IPR036397">
    <property type="entry name" value="RNaseH_sf"/>
</dbReference>
<dbReference type="GeneID" id="100120309"/>
<proteinExistence type="inferred from homology"/>
<comment type="similarity">
    <text evidence="1">Belongs to the oligoribonuclease family.</text>
</comment>
<keyword evidence="7" id="KW-1185">Reference proteome</keyword>
<evidence type="ECO:0000256" key="3">
    <source>
        <dbReference type="ARBA" id="ARBA00022801"/>
    </source>
</evidence>
<dbReference type="SMART" id="SM00479">
    <property type="entry name" value="EXOIII"/>
    <property type="match status" value="1"/>
</dbReference>
<organism evidence="6 7">
    <name type="scientific">Nasonia vitripennis</name>
    <name type="common">Parasitic wasp</name>
    <dbReference type="NCBI Taxonomy" id="7425"/>
    <lineage>
        <taxon>Eukaryota</taxon>
        <taxon>Metazoa</taxon>
        <taxon>Ecdysozoa</taxon>
        <taxon>Arthropoda</taxon>
        <taxon>Hexapoda</taxon>
        <taxon>Insecta</taxon>
        <taxon>Pterygota</taxon>
        <taxon>Neoptera</taxon>
        <taxon>Endopterygota</taxon>
        <taxon>Hymenoptera</taxon>
        <taxon>Apocrita</taxon>
        <taxon>Proctotrupomorpha</taxon>
        <taxon>Chalcidoidea</taxon>
        <taxon>Pteromalidae</taxon>
        <taxon>Pteromalinae</taxon>
        <taxon>Nasonia</taxon>
    </lineage>
</organism>
<dbReference type="Proteomes" id="UP000002358">
    <property type="component" value="Chromosome 5"/>
</dbReference>
<dbReference type="PANTHER" id="PTHR11046:SF0">
    <property type="entry name" value="OLIGORIBONUCLEASE, MITOCHONDRIAL"/>
    <property type="match status" value="1"/>
</dbReference>
<dbReference type="InterPro" id="IPR013520">
    <property type="entry name" value="Ribonucl_H"/>
</dbReference>
<dbReference type="InterPro" id="IPR022894">
    <property type="entry name" value="Oligoribonuclease"/>
</dbReference>
<dbReference type="EnsemblMetazoa" id="XM_001603913">
    <property type="protein sequence ID" value="XP_001603963"/>
    <property type="gene ID" value="LOC100120309"/>
</dbReference>
<dbReference type="Gene3D" id="3.30.420.10">
    <property type="entry name" value="Ribonuclease H-like superfamily/Ribonuclease H"/>
    <property type="match status" value="1"/>
</dbReference>
<dbReference type="SUPFAM" id="SSF53098">
    <property type="entry name" value="Ribonuclease H-like"/>
    <property type="match status" value="1"/>
</dbReference>
<dbReference type="GO" id="GO:0003676">
    <property type="term" value="F:nucleic acid binding"/>
    <property type="evidence" value="ECO:0007669"/>
    <property type="project" value="InterPro"/>
</dbReference>
<dbReference type="OrthoDB" id="270189at2759"/>
<evidence type="ECO:0000259" key="5">
    <source>
        <dbReference type="SMART" id="SM00479"/>
    </source>
</evidence>
<accession>A0A7M7G8V8</accession>
<dbReference type="GO" id="GO:0005739">
    <property type="term" value="C:mitochondrion"/>
    <property type="evidence" value="ECO:0007669"/>
    <property type="project" value="TreeGrafter"/>
</dbReference>
<keyword evidence="4" id="KW-0269">Exonuclease</keyword>
<dbReference type="InterPro" id="IPR012337">
    <property type="entry name" value="RNaseH-like_sf"/>
</dbReference>
<evidence type="ECO:0000313" key="6">
    <source>
        <dbReference type="EnsemblMetazoa" id="XP_001603963"/>
    </source>
</evidence>